<evidence type="ECO:0000256" key="4">
    <source>
        <dbReference type="ARBA" id="ARBA00023136"/>
    </source>
</evidence>
<feature type="transmembrane region" description="Helical" evidence="6">
    <location>
        <begin position="240"/>
        <end position="263"/>
    </location>
</feature>
<evidence type="ECO:0000256" key="5">
    <source>
        <dbReference type="ARBA" id="ARBA00038359"/>
    </source>
</evidence>
<dbReference type="AlphaFoldDB" id="A0A9P4IYA4"/>
<keyword evidence="3 6" id="KW-1133">Transmembrane helix</keyword>
<evidence type="ECO:0000313" key="8">
    <source>
        <dbReference type="EMBL" id="KAF2148953.1"/>
    </source>
</evidence>
<dbReference type="InterPro" id="IPR049326">
    <property type="entry name" value="Rhodopsin_dom_fungi"/>
</dbReference>
<feature type="transmembrane region" description="Helical" evidence="6">
    <location>
        <begin position="50"/>
        <end position="75"/>
    </location>
</feature>
<dbReference type="InterPro" id="IPR052337">
    <property type="entry name" value="SAT4-like"/>
</dbReference>
<dbReference type="Proteomes" id="UP000799439">
    <property type="component" value="Unassembled WGS sequence"/>
</dbReference>
<keyword evidence="4 6" id="KW-0472">Membrane</keyword>
<comment type="subcellular location">
    <subcellularLocation>
        <location evidence="1">Membrane</location>
        <topology evidence="1">Multi-pass membrane protein</topology>
    </subcellularLocation>
</comment>
<comment type="caution">
    <text evidence="8">The sequence shown here is derived from an EMBL/GenBank/DDBJ whole genome shotgun (WGS) entry which is preliminary data.</text>
</comment>
<feature type="transmembrane region" description="Helical" evidence="6">
    <location>
        <begin position="211"/>
        <end position="228"/>
    </location>
</feature>
<evidence type="ECO:0000313" key="9">
    <source>
        <dbReference type="Proteomes" id="UP000799439"/>
    </source>
</evidence>
<feature type="transmembrane region" description="Helical" evidence="6">
    <location>
        <begin position="180"/>
        <end position="204"/>
    </location>
</feature>
<feature type="transmembrane region" description="Helical" evidence="6">
    <location>
        <begin position="95"/>
        <end position="117"/>
    </location>
</feature>
<evidence type="ECO:0000259" key="7">
    <source>
        <dbReference type="Pfam" id="PF20684"/>
    </source>
</evidence>
<name>A0A9P4IYA4_9PEZI</name>
<evidence type="ECO:0000256" key="2">
    <source>
        <dbReference type="ARBA" id="ARBA00022692"/>
    </source>
</evidence>
<dbReference type="EMBL" id="ML996092">
    <property type="protein sequence ID" value="KAF2148953.1"/>
    <property type="molecule type" value="Genomic_DNA"/>
</dbReference>
<organism evidence="8 9">
    <name type="scientific">Myriangium duriaei CBS 260.36</name>
    <dbReference type="NCBI Taxonomy" id="1168546"/>
    <lineage>
        <taxon>Eukaryota</taxon>
        <taxon>Fungi</taxon>
        <taxon>Dikarya</taxon>
        <taxon>Ascomycota</taxon>
        <taxon>Pezizomycotina</taxon>
        <taxon>Dothideomycetes</taxon>
        <taxon>Dothideomycetidae</taxon>
        <taxon>Myriangiales</taxon>
        <taxon>Myriangiaceae</taxon>
        <taxon>Myriangium</taxon>
    </lineage>
</organism>
<protein>
    <recommendedName>
        <fullName evidence="7">Rhodopsin domain-containing protein</fullName>
    </recommendedName>
</protein>
<proteinExistence type="inferred from homology"/>
<feature type="transmembrane region" description="Helical" evidence="6">
    <location>
        <begin position="16"/>
        <end position="38"/>
    </location>
</feature>
<feature type="transmembrane region" description="Helical" evidence="6">
    <location>
        <begin position="129"/>
        <end position="150"/>
    </location>
</feature>
<comment type="similarity">
    <text evidence="5">Belongs to the SAT4 family.</text>
</comment>
<evidence type="ECO:0000256" key="3">
    <source>
        <dbReference type="ARBA" id="ARBA00022989"/>
    </source>
</evidence>
<sequence>MAVPTERSTYGGAGPWMLGVTWTQATIAVILVALRAYAARTHLGKMRWDFIFVTIGVAGGTTALSCLTVGSLHGIGMHINHLELTDLWIVLRFTWIGLMTGLVGITFAKLSIVALLLQITTPVQPRRRALLWSIAILLVVVNAIQIPVSLTQCTPMPYLWDRSVPGGSCPRQTMANNYGYFQGAVAVLVDVVLALYPVTVIWSLSLSVRTKVAFCLLMAGGLMTYYSRRLVETHDITYELYPYLMWAMIEGFFVILLGSIPPLRPLFERIFKRKKETDTEMGNCASPNTIGSWAINGGVQKLTEVSLSTGDESP</sequence>
<dbReference type="PANTHER" id="PTHR33048:SF165">
    <property type="entry name" value="INTEGRAL MEMBRANE PROTEIN"/>
    <property type="match status" value="1"/>
</dbReference>
<dbReference type="GO" id="GO:0016020">
    <property type="term" value="C:membrane"/>
    <property type="evidence" value="ECO:0007669"/>
    <property type="project" value="UniProtKB-SubCell"/>
</dbReference>
<dbReference type="OrthoDB" id="4682787at2759"/>
<evidence type="ECO:0000256" key="1">
    <source>
        <dbReference type="ARBA" id="ARBA00004141"/>
    </source>
</evidence>
<feature type="domain" description="Rhodopsin" evidence="7">
    <location>
        <begin position="35"/>
        <end position="269"/>
    </location>
</feature>
<accession>A0A9P4IYA4</accession>
<evidence type="ECO:0000256" key="6">
    <source>
        <dbReference type="SAM" id="Phobius"/>
    </source>
</evidence>
<dbReference type="PANTHER" id="PTHR33048">
    <property type="entry name" value="PTH11-LIKE INTEGRAL MEMBRANE PROTEIN (AFU_ORTHOLOGUE AFUA_5G11245)"/>
    <property type="match status" value="1"/>
</dbReference>
<reference evidence="8" key="1">
    <citation type="journal article" date="2020" name="Stud. Mycol.">
        <title>101 Dothideomycetes genomes: a test case for predicting lifestyles and emergence of pathogens.</title>
        <authorList>
            <person name="Haridas S."/>
            <person name="Albert R."/>
            <person name="Binder M."/>
            <person name="Bloem J."/>
            <person name="Labutti K."/>
            <person name="Salamov A."/>
            <person name="Andreopoulos B."/>
            <person name="Baker S."/>
            <person name="Barry K."/>
            <person name="Bills G."/>
            <person name="Bluhm B."/>
            <person name="Cannon C."/>
            <person name="Castanera R."/>
            <person name="Culley D."/>
            <person name="Daum C."/>
            <person name="Ezra D."/>
            <person name="Gonzalez J."/>
            <person name="Henrissat B."/>
            <person name="Kuo A."/>
            <person name="Liang C."/>
            <person name="Lipzen A."/>
            <person name="Lutzoni F."/>
            <person name="Magnuson J."/>
            <person name="Mondo S."/>
            <person name="Nolan M."/>
            <person name="Ohm R."/>
            <person name="Pangilinan J."/>
            <person name="Park H.-J."/>
            <person name="Ramirez L."/>
            <person name="Alfaro M."/>
            <person name="Sun H."/>
            <person name="Tritt A."/>
            <person name="Yoshinaga Y."/>
            <person name="Zwiers L.-H."/>
            <person name="Turgeon B."/>
            <person name="Goodwin S."/>
            <person name="Spatafora J."/>
            <person name="Crous P."/>
            <person name="Grigoriev I."/>
        </authorList>
    </citation>
    <scope>NUCLEOTIDE SEQUENCE</scope>
    <source>
        <strain evidence="8">CBS 260.36</strain>
    </source>
</reference>
<keyword evidence="2 6" id="KW-0812">Transmembrane</keyword>
<dbReference type="Pfam" id="PF20684">
    <property type="entry name" value="Fung_rhodopsin"/>
    <property type="match status" value="1"/>
</dbReference>
<keyword evidence="9" id="KW-1185">Reference proteome</keyword>
<gene>
    <name evidence="8" type="ORF">K461DRAFT_55615</name>
</gene>